<feature type="compositionally biased region" description="Polar residues" evidence="1">
    <location>
        <begin position="138"/>
        <end position="147"/>
    </location>
</feature>
<organism evidence="3 4">
    <name type="scientific">Cyclotella cryptica</name>
    <dbReference type="NCBI Taxonomy" id="29204"/>
    <lineage>
        <taxon>Eukaryota</taxon>
        <taxon>Sar</taxon>
        <taxon>Stramenopiles</taxon>
        <taxon>Ochrophyta</taxon>
        <taxon>Bacillariophyta</taxon>
        <taxon>Coscinodiscophyceae</taxon>
        <taxon>Thalassiosirophycidae</taxon>
        <taxon>Stephanodiscales</taxon>
        <taxon>Stephanodiscaceae</taxon>
        <taxon>Cyclotella</taxon>
    </lineage>
</organism>
<accession>A0ABD3NGZ8</accession>
<name>A0ABD3NGZ8_9STRA</name>
<feature type="region of interest" description="Disordered" evidence="1">
    <location>
        <begin position="66"/>
        <end position="85"/>
    </location>
</feature>
<feature type="region of interest" description="Disordered" evidence="1">
    <location>
        <begin position="101"/>
        <end position="165"/>
    </location>
</feature>
<keyword evidence="2" id="KW-0732">Signal</keyword>
<sequence>MMGKNNLSVACNKRLLAFIILFSPKTIVVSSARAPSRSVASVSYTSGINAEKWLLEEEFHGASSAADDALKRNQKPEARAFPVRDEIEESRRFGVHHDADSWWDDEESDDNSLEMSQQPPNKSDAMKCRDRWRPWKSGDSSTRSATRSNKDPFMETSGSPHNMSTSVLCEEHPMRTDEWELDIKLSRLFSKEEAELFPEFFSDSSQEMERMWSNRKRQVMQFARNGYVKVLQDNLLTSKKIDASSVASSPTTERQRRREFKVGKWRIGHNGIAFDIPVRVCLKKHNPGNKGSKEDDPMNQAETVTVLHYHADIHLNKFGERPRMFRGVITRDRYSSILPSNFFRPVIGTFSAEGIGHDTVDTSYKNRGFGLSRQQIIQDRLCFARQK</sequence>
<keyword evidence="4" id="KW-1185">Reference proteome</keyword>
<evidence type="ECO:0000256" key="1">
    <source>
        <dbReference type="SAM" id="MobiDB-lite"/>
    </source>
</evidence>
<feature type="signal peptide" evidence="2">
    <location>
        <begin position="1"/>
        <end position="31"/>
    </location>
</feature>
<feature type="compositionally biased region" description="Basic and acidic residues" evidence="1">
    <location>
        <begin position="68"/>
        <end position="85"/>
    </location>
</feature>
<proteinExistence type="predicted"/>
<feature type="compositionally biased region" description="Basic and acidic residues" evidence="1">
    <location>
        <begin position="124"/>
        <end position="133"/>
    </location>
</feature>
<feature type="compositionally biased region" description="Polar residues" evidence="1">
    <location>
        <begin position="156"/>
        <end position="165"/>
    </location>
</feature>
<protein>
    <submittedName>
        <fullName evidence="3">Uncharacterized protein</fullName>
    </submittedName>
</protein>
<gene>
    <name evidence="3" type="ORF">HJC23_005399</name>
</gene>
<dbReference type="Proteomes" id="UP001516023">
    <property type="component" value="Unassembled WGS sequence"/>
</dbReference>
<reference evidence="3 4" key="1">
    <citation type="journal article" date="2020" name="G3 (Bethesda)">
        <title>Improved Reference Genome for Cyclotella cryptica CCMP332, a Model for Cell Wall Morphogenesis, Salinity Adaptation, and Lipid Production in Diatoms (Bacillariophyta).</title>
        <authorList>
            <person name="Roberts W.R."/>
            <person name="Downey K.M."/>
            <person name="Ruck E.C."/>
            <person name="Traller J.C."/>
            <person name="Alverson A.J."/>
        </authorList>
    </citation>
    <scope>NUCLEOTIDE SEQUENCE [LARGE SCALE GENOMIC DNA]</scope>
    <source>
        <strain evidence="3 4">CCMP332</strain>
    </source>
</reference>
<evidence type="ECO:0000313" key="3">
    <source>
        <dbReference type="EMBL" id="KAL3774266.1"/>
    </source>
</evidence>
<feature type="chain" id="PRO_5044886035" evidence="2">
    <location>
        <begin position="32"/>
        <end position="387"/>
    </location>
</feature>
<dbReference type="EMBL" id="JABMIG020000604">
    <property type="protein sequence ID" value="KAL3774266.1"/>
    <property type="molecule type" value="Genomic_DNA"/>
</dbReference>
<evidence type="ECO:0000256" key="2">
    <source>
        <dbReference type="SAM" id="SignalP"/>
    </source>
</evidence>
<dbReference type="AlphaFoldDB" id="A0ABD3NGZ8"/>
<comment type="caution">
    <text evidence="3">The sequence shown here is derived from an EMBL/GenBank/DDBJ whole genome shotgun (WGS) entry which is preliminary data.</text>
</comment>
<feature type="compositionally biased region" description="Acidic residues" evidence="1">
    <location>
        <begin position="101"/>
        <end position="112"/>
    </location>
</feature>
<evidence type="ECO:0000313" key="4">
    <source>
        <dbReference type="Proteomes" id="UP001516023"/>
    </source>
</evidence>